<sequence length="50" mass="5695">MDLARYGLGARSAHLKRHPDERRIATLVAAVRRPETKTIDDALELLDLLR</sequence>
<evidence type="ECO:0000313" key="2">
    <source>
        <dbReference type="Proteomes" id="UP001589646"/>
    </source>
</evidence>
<reference evidence="1 2" key="1">
    <citation type="submission" date="2024-09" db="EMBL/GenBank/DDBJ databases">
        <authorList>
            <person name="Sun Q."/>
            <person name="Mori K."/>
        </authorList>
    </citation>
    <scope>NUCLEOTIDE SEQUENCE [LARGE SCALE GENOMIC DNA]</scope>
    <source>
        <strain evidence="1 2">JCM 3323</strain>
    </source>
</reference>
<keyword evidence="2" id="KW-1185">Reference proteome</keyword>
<gene>
    <name evidence="1" type="ORF">ACFFRN_39030</name>
</gene>
<accession>A0ABV5QD54</accession>
<name>A0ABV5QD54_9ACTN</name>
<dbReference type="Proteomes" id="UP001589646">
    <property type="component" value="Unassembled WGS sequence"/>
</dbReference>
<proteinExistence type="predicted"/>
<protein>
    <submittedName>
        <fullName evidence="1">Uncharacterized protein</fullName>
    </submittedName>
</protein>
<evidence type="ECO:0000313" key="1">
    <source>
        <dbReference type="EMBL" id="MFB9532636.1"/>
    </source>
</evidence>
<comment type="caution">
    <text evidence="1">The sequence shown here is derived from an EMBL/GenBank/DDBJ whole genome shotgun (WGS) entry which is preliminary data.</text>
</comment>
<dbReference type="RefSeq" id="WP_346118313.1">
    <property type="nucleotide sequence ID" value="NZ_BAAAXC010000005.1"/>
</dbReference>
<dbReference type="EMBL" id="JBHMCE010000014">
    <property type="protein sequence ID" value="MFB9532636.1"/>
    <property type="molecule type" value="Genomic_DNA"/>
</dbReference>
<organism evidence="1 2">
    <name type="scientific">Nonomuraea roseola</name>
    <dbReference type="NCBI Taxonomy" id="46179"/>
    <lineage>
        <taxon>Bacteria</taxon>
        <taxon>Bacillati</taxon>
        <taxon>Actinomycetota</taxon>
        <taxon>Actinomycetes</taxon>
        <taxon>Streptosporangiales</taxon>
        <taxon>Streptosporangiaceae</taxon>
        <taxon>Nonomuraea</taxon>
    </lineage>
</organism>